<dbReference type="PROSITE" id="PS50879">
    <property type="entry name" value="RNASE_H_1"/>
    <property type="match status" value="1"/>
</dbReference>
<dbReference type="InterPro" id="IPR012337">
    <property type="entry name" value="RNaseH-like_sf"/>
</dbReference>
<name>A0ABD0SR08_LOXSC</name>
<protein>
    <recommendedName>
        <fullName evidence="3">ribonuclease H</fullName>
        <ecNumber evidence="3">3.1.26.4</ecNumber>
    </recommendedName>
</protein>
<evidence type="ECO:0000256" key="1">
    <source>
        <dbReference type="ARBA" id="ARBA00000077"/>
    </source>
</evidence>
<evidence type="ECO:0000313" key="9">
    <source>
        <dbReference type="EMBL" id="KAL0822281.1"/>
    </source>
</evidence>
<gene>
    <name evidence="9" type="ORF">ABMA28_004394</name>
</gene>
<accession>A0ABD0SR08</accession>
<keyword evidence="4" id="KW-0540">Nuclease</keyword>
<dbReference type="InterPro" id="IPR050092">
    <property type="entry name" value="RNase_H"/>
</dbReference>
<comment type="caution">
    <text evidence="9">The sequence shown here is derived from an EMBL/GenBank/DDBJ whole genome shotgun (WGS) entry which is preliminary data.</text>
</comment>
<dbReference type="Gene3D" id="3.30.420.10">
    <property type="entry name" value="Ribonuclease H-like superfamily/Ribonuclease H"/>
    <property type="match status" value="1"/>
</dbReference>
<dbReference type="GO" id="GO:0004523">
    <property type="term" value="F:RNA-DNA hybrid ribonuclease activity"/>
    <property type="evidence" value="ECO:0007669"/>
    <property type="project" value="UniProtKB-EC"/>
</dbReference>
<dbReference type="AlphaFoldDB" id="A0ABD0SR08"/>
<sequence length="332" mass="38168">MFSLDVWVSYIDIEEIIKLNFENLKGPKNVHDFTCLKNNIISELNEKYADWHKIYTDGSKSKSGKGAAFYSPTQREHGCYKISANVSIMSIELIAIYEAVLFAADKRIKKLVILSDSQSALQHIARCASGVRGVSIAYKILAKINEFNNSGVCLRLQWIPSHIGIRGNEEADRLAKLAVTEGSNYNIEPFCLENLSKYKELCYNEWKEYFDERSKEKGIWYKIIQSQPLRSPWFINGNVNRSYIVLIHRLRSGHYPSNKFGFLMKKVESPNCEVCNKVEDVQHLLTECSRNERQRQIIIATLKLNRLDMGTFHNILTEPLSDGAKIICELFK</sequence>
<evidence type="ECO:0000256" key="2">
    <source>
        <dbReference type="ARBA" id="ARBA00005300"/>
    </source>
</evidence>
<dbReference type="Pfam" id="PF00075">
    <property type="entry name" value="RNase_H"/>
    <property type="match status" value="1"/>
</dbReference>
<dbReference type="InterPro" id="IPR002156">
    <property type="entry name" value="RNaseH_domain"/>
</dbReference>
<reference evidence="9 10" key="1">
    <citation type="submission" date="2024-06" db="EMBL/GenBank/DDBJ databases">
        <title>A chromosome-level genome assembly of beet webworm, Loxostege sticticalis.</title>
        <authorList>
            <person name="Zhang Y."/>
        </authorList>
    </citation>
    <scope>NUCLEOTIDE SEQUENCE [LARGE SCALE GENOMIC DNA]</scope>
    <source>
        <strain evidence="9">AQ028</strain>
        <tissue evidence="9">Male pupae</tissue>
    </source>
</reference>
<evidence type="ECO:0000256" key="3">
    <source>
        <dbReference type="ARBA" id="ARBA00012180"/>
    </source>
</evidence>
<dbReference type="PANTHER" id="PTHR10642">
    <property type="entry name" value="RIBONUCLEASE H1"/>
    <property type="match status" value="1"/>
</dbReference>
<dbReference type="CDD" id="cd09276">
    <property type="entry name" value="Rnase_HI_RT_non_LTR"/>
    <property type="match status" value="1"/>
</dbReference>
<comment type="similarity">
    <text evidence="2">Belongs to the RNase H family.</text>
</comment>
<dbReference type="InterPro" id="IPR036397">
    <property type="entry name" value="RNaseH_sf"/>
</dbReference>
<dbReference type="EC" id="3.1.26.4" evidence="3"/>
<evidence type="ECO:0000256" key="4">
    <source>
        <dbReference type="ARBA" id="ARBA00022722"/>
    </source>
</evidence>
<dbReference type="SUPFAM" id="SSF53098">
    <property type="entry name" value="Ribonuclease H-like"/>
    <property type="match status" value="1"/>
</dbReference>
<keyword evidence="6" id="KW-0255">Endonuclease</keyword>
<feature type="domain" description="RNase H type-1" evidence="8">
    <location>
        <begin position="48"/>
        <end position="180"/>
    </location>
</feature>
<comment type="catalytic activity">
    <reaction evidence="1">
        <text>Endonucleolytic cleavage to 5'-phosphomonoester.</text>
        <dbReference type="EC" id="3.1.26.4"/>
    </reaction>
</comment>
<dbReference type="EMBL" id="JBEDNZ010000016">
    <property type="protein sequence ID" value="KAL0822281.1"/>
    <property type="molecule type" value="Genomic_DNA"/>
</dbReference>
<evidence type="ECO:0000256" key="7">
    <source>
        <dbReference type="ARBA" id="ARBA00022801"/>
    </source>
</evidence>
<dbReference type="GO" id="GO:0046872">
    <property type="term" value="F:metal ion binding"/>
    <property type="evidence" value="ECO:0007669"/>
    <property type="project" value="UniProtKB-KW"/>
</dbReference>
<evidence type="ECO:0000259" key="8">
    <source>
        <dbReference type="PROSITE" id="PS50879"/>
    </source>
</evidence>
<dbReference type="PANTHER" id="PTHR10642:SF26">
    <property type="entry name" value="RIBONUCLEASE H1"/>
    <property type="match status" value="1"/>
</dbReference>
<evidence type="ECO:0000256" key="5">
    <source>
        <dbReference type="ARBA" id="ARBA00022723"/>
    </source>
</evidence>
<dbReference type="Proteomes" id="UP001549921">
    <property type="component" value="Unassembled WGS sequence"/>
</dbReference>
<evidence type="ECO:0000256" key="6">
    <source>
        <dbReference type="ARBA" id="ARBA00022759"/>
    </source>
</evidence>
<proteinExistence type="inferred from homology"/>
<evidence type="ECO:0000313" key="10">
    <source>
        <dbReference type="Proteomes" id="UP001549921"/>
    </source>
</evidence>
<organism evidence="9 10">
    <name type="scientific">Loxostege sticticalis</name>
    <name type="common">Beet webworm moth</name>
    <dbReference type="NCBI Taxonomy" id="481309"/>
    <lineage>
        <taxon>Eukaryota</taxon>
        <taxon>Metazoa</taxon>
        <taxon>Ecdysozoa</taxon>
        <taxon>Arthropoda</taxon>
        <taxon>Hexapoda</taxon>
        <taxon>Insecta</taxon>
        <taxon>Pterygota</taxon>
        <taxon>Neoptera</taxon>
        <taxon>Endopterygota</taxon>
        <taxon>Lepidoptera</taxon>
        <taxon>Glossata</taxon>
        <taxon>Ditrysia</taxon>
        <taxon>Pyraloidea</taxon>
        <taxon>Crambidae</taxon>
        <taxon>Pyraustinae</taxon>
        <taxon>Loxostege</taxon>
    </lineage>
</organism>
<keyword evidence="5" id="KW-0479">Metal-binding</keyword>
<keyword evidence="7" id="KW-0378">Hydrolase</keyword>